<dbReference type="EMBL" id="JAAIUW010000003">
    <property type="protein sequence ID" value="KAF7838298.1"/>
    <property type="molecule type" value="Genomic_DNA"/>
</dbReference>
<protein>
    <submittedName>
        <fullName evidence="1">Uncharacterized protein</fullName>
    </submittedName>
</protein>
<dbReference type="Proteomes" id="UP000634136">
    <property type="component" value="Unassembled WGS sequence"/>
</dbReference>
<name>A0A834X4A9_9FABA</name>
<sequence>MDFKKTNLPFLFSTSVCPDPSLFTRHRVTPTSPSLLRHSFTPAASIVTGALTIFLFSISRGLSIDFSSPSASIAASSSRLHSTIFTDFN</sequence>
<reference evidence="1" key="1">
    <citation type="submission" date="2020-09" db="EMBL/GenBank/DDBJ databases">
        <title>Genome-Enabled Discovery of Anthraquinone Biosynthesis in Senna tora.</title>
        <authorList>
            <person name="Kang S.-H."/>
            <person name="Pandey R.P."/>
            <person name="Lee C.-M."/>
            <person name="Sim J.-S."/>
            <person name="Jeong J.-T."/>
            <person name="Choi B.-S."/>
            <person name="Jung M."/>
            <person name="Ginzburg D."/>
            <person name="Zhao K."/>
            <person name="Won S.Y."/>
            <person name="Oh T.-J."/>
            <person name="Yu Y."/>
            <person name="Kim N.-H."/>
            <person name="Lee O.R."/>
            <person name="Lee T.-H."/>
            <person name="Bashyal P."/>
            <person name="Kim T.-S."/>
            <person name="Lee W.-H."/>
            <person name="Kawkins C."/>
            <person name="Kim C.-K."/>
            <person name="Kim J.S."/>
            <person name="Ahn B.O."/>
            <person name="Rhee S.Y."/>
            <person name="Sohng J.K."/>
        </authorList>
    </citation>
    <scope>NUCLEOTIDE SEQUENCE</scope>
    <source>
        <tissue evidence="1">Leaf</tissue>
    </source>
</reference>
<evidence type="ECO:0000313" key="2">
    <source>
        <dbReference type="Proteomes" id="UP000634136"/>
    </source>
</evidence>
<organism evidence="1 2">
    <name type="scientific">Senna tora</name>
    <dbReference type="NCBI Taxonomy" id="362788"/>
    <lineage>
        <taxon>Eukaryota</taxon>
        <taxon>Viridiplantae</taxon>
        <taxon>Streptophyta</taxon>
        <taxon>Embryophyta</taxon>
        <taxon>Tracheophyta</taxon>
        <taxon>Spermatophyta</taxon>
        <taxon>Magnoliopsida</taxon>
        <taxon>eudicotyledons</taxon>
        <taxon>Gunneridae</taxon>
        <taxon>Pentapetalae</taxon>
        <taxon>rosids</taxon>
        <taxon>fabids</taxon>
        <taxon>Fabales</taxon>
        <taxon>Fabaceae</taxon>
        <taxon>Caesalpinioideae</taxon>
        <taxon>Cassia clade</taxon>
        <taxon>Senna</taxon>
    </lineage>
</organism>
<accession>A0A834X4A9</accession>
<keyword evidence="2" id="KW-1185">Reference proteome</keyword>
<proteinExistence type="predicted"/>
<dbReference type="AlphaFoldDB" id="A0A834X4A9"/>
<gene>
    <name evidence="1" type="ORF">G2W53_006780</name>
</gene>
<comment type="caution">
    <text evidence="1">The sequence shown here is derived from an EMBL/GenBank/DDBJ whole genome shotgun (WGS) entry which is preliminary data.</text>
</comment>
<evidence type="ECO:0000313" key="1">
    <source>
        <dbReference type="EMBL" id="KAF7838298.1"/>
    </source>
</evidence>